<dbReference type="Pfam" id="PF22917">
    <property type="entry name" value="PRISE"/>
    <property type="match status" value="1"/>
</dbReference>
<gene>
    <name evidence="3" type="ORF">NBM05_00380</name>
</gene>
<dbReference type="PANTHER" id="PTHR32487">
    <property type="entry name" value="3-OXO-DELTA(4,5)-STEROID 5-BETA-REDUCTASE"/>
    <property type="match status" value="1"/>
</dbReference>
<dbReference type="Gene3D" id="3.40.50.720">
    <property type="entry name" value="NAD(P)-binding Rossmann-like Domain"/>
    <property type="match status" value="1"/>
</dbReference>
<dbReference type="Proteomes" id="UP001139502">
    <property type="component" value="Unassembled WGS sequence"/>
</dbReference>
<dbReference type="PANTHER" id="PTHR32487:SF0">
    <property type="entry name" value="3-OXO-DELTA(4,5)-STEROID 5-BETA-REDUCTASE"/>
    <property type="match status" value="1"/>
</dbReference>
<evidence type="ECO:0000259" key="2">
    <source>
        <dbReference type="Pfam" id="PF22917"/>
    </source>
</evidence>
<feature type="domain" description="PRISE-like Rossmann-fold" evidence="2">
    <location>
        <begin position="126"/>
        <end position="414"/>
    </location>
</feature>
<dbReference type="RefSeq" id="WP_254164159.1">
    <property type="nucleotide sequence ID" value="NZ_JANAFB010000001.1"/>
</dbReference>
<evidence type="ECO:0000313" key="3">
    <source>
        <dbReference type="EMBL" id="MCP3424531.1"/>
    </source>
</evidence>
<name>A0A9X2HF26_9MICC</name>
<dbReference type="EMBL" id="JANAFB010000001">
    <property type="protein sequence ID" value="MCP3424531.1"/>
    <property type="molecule type" value="Genomic_DNA"/>
</dbReference>
<dbReference type="SUPFAM" id="SSF51735">
    <property type="entry name" value="NAD(P)-binding Rossmann-fold domains"/>
    <property type="match status" value="1"/>
</dbReference>
<protein>
    <submittedName>
        <fullName evidence="3">SDR family oxidoreductase</fullName>
    </submittedName>
</protein>
<organism evidence="3 4">
    <name type="scientific">Rothia santali</name>
    <dbReference type="NCBI Taxonomy" id="2949643"/>
    <lineage>
        <taxon>Bacteria</taxon>
        <taxon>Bacillati</taxon>
        <taxon>Actinomycetota</taxon>
        <taxon>Actinomycetes</taxon>
        <taxon>Micrococcales</taxon>
        <taxon>Micrococcaceae</taxon>
        <taxon>Rothia</taxon>
    </lineage>
</organism>
<comment type="caution">
    <text evidence="3">The sequence shown here is derived from an EMBL/GenBank/DDBJ whole genome shotgun (WGS) entry which is preliminary data.</text>
</comment>
<dbReference type="InterPro" id="IPR036291">
    <property type="entry name" value="NAD(P)-bd_dom_sf"/>
</dbReference>
<dbReference type="CDD" id="cd08948">
    <property type="entry name" value="5beta-POR_like_SDR_a"/>
    <property type="match status" value="1"/>
</dbReference>
<evidence type="ECO:0000313" key="4">
    <source>
        <dbReference type="Proteomes" id="UP001139502"/>
    </source>
</evidence>
<evidence type="ECO:0000256" key="1">
    <source>
        <dbReference type="SAM" id="MobiDB-lite"/>
    </source>
</evidence>
<accession>A0A9X2HF26</accession>
<sequence>MRPTTPDPLAAAPAASAAATGTAGEAGAGAGTSEGAAARPEHDAAGHVRLQGPGNAADGRPSVALVVGVNGIVGSEVARQLAGREGWEVHGLSRSAHELPRGVHPILADLQDRESVARALAELRPTHVFLTVWSRQEDEAANIRVNRAMLRHLFDALSPAGSVRHVALMTGLKHYMGPFEAFGTGEMRETPFREESERLETPNFYYAQEDELFAAAERDGFTWSVHRAHTVTGHAVGNAMNFALTLAVHAAIARETGAPLVFPGTETVWNCLTDISDSRVVADQMIWASTTPGVGNEAWNVTNGEVFRWRWLWPRLADALGVEWEGPGAEPRPLVEQMEGQERVWSEIVARHGLTEERLDRVASFWHTDSDLGVEVEVLADMTKSRLAGFATYVDTERAFLELFDRYEADGLVPARPRRG</sequence>
<dbReference type="AlphaFoldDB" id="A0A9X2HF26"/>
<feature type="compositionally biased region" description="Low complexity" evidence="1">
    <location>
        <begin position="10"/>
        <end position="23"/>
    </location>
</feature>
<keyword evidence="4" id="KW-1185">Reference proteome</keyword>
<reference evidence="3" key="1">
    <citation type="submission" date="2022-06" db="EMBL/GenBank/DDBJ databases">
        <title>Rothia sp. isolated from sandalwood seedling.</title>
        <authorList>
            <person name="Tuikhar N."/>
            <person name="Kirdat K."/>
            <person name="Thorat V."/>
            <person name="Swetha P."/>
            <person name="Padma S."/>
            <person name="Sundararaj R."/>
            <person name="Yadav A."/>
        </authorList>
    </citation>
    <scope>NUCLEOTIDE SEQUENCE</scope>
    <source>
        <strain evidence="3">AR01</strain>
    </source>
</reference>
<proteinExistence type="predicted"/>
<dbReference type="InterPro" id="IPR055222">
    <property type="entry name" value="PRISE-like_Rossmann-fold"/>
</dbReference>
<feature type="region of interest" description="Disordered" evidence="1">
    <location>
        <begin position="1"/>
        <end position="42"/>
    </location>
</feature>